<comment type="similarity">
    <text evidence="2">Belongs to the purine-cytosine permease (2.A.39) family.</text>
</comment>
<proteinExistence type="inferred from homology"/>
<evidence type="ECO:0000256" key="4">
    <source>
        <dbReference type="ARBA" id="ARBA00022989"/>
    </source>
</evidence>
<feature type="transmembrane region" description="Helical" evidence="7">
    <location>
        <begin position="634"/>
        <end position="660"/>
    </location>
</feature>
<evidence type="ECO:0000256" key="6">
    <source>
        <dbReference type="SAM" id="MobiDB-lite"/>
    </source>
</evidence>
<feature type="transmembrane region" description="Helical" evidence="7">
    <location>
        <begin position="244"/>
        <end position="265"/>
    </location>
</feature>
<feature type="transmembrane region" description="Helical" evidence="7">
    <location>
        <begin position="214"/>
        <end position="232"/>
    </location>
</feature>
<dbReference type="GO" id="GO:0022857">
    <property type="term" value="F:transmembrane transporter activity"/>
    <property type="evidence" value="ECO:0007669"/>
    <property type="project" value="InterPro"/>
</dbReference>
<accession>A0A6J6J2N1</accession>
<evidence type="ECO:0000313" key="8">
    <source>
        <dbReference type="EMBL" id="CAB4631036.1"/>
    </source>
</evidence>
<dbReference type="InterPro" id="IPR001248">
    <property type="entry name" value="Pur-cyt_permease"/>
</dbReference>
<feature type="transmembrane region" description="Helical" evidence="7">
    <location>
        <begin position="286"/>
        <end position="307"/>
    </location>
</feature>
<feature type="transmembrane region" description="Helical" evidence="7">
    <location>
        <begin position="481"/>
        <end position="508"/>
    </location>
</feature>
<feature type="transmembrane region" description="Helical" evidence="7">
    <location>
        <begin position="595"/>
        <end position="614"/>
    </location>
</feature>
<protein>
    <submittedName>
        <fullName evidence="8">Unannotated protein</fullName>
    </submittedName>
</protein>
<organism evidence="8">
    <name type="scientific">freshwater metagenome</name>
    <dbReference type="NCBI Taxonomy" id="449393"/>
    <lineage>
        <taxon>unclassified sequences</taxon>
        <taxon>metagenomes</taxon>
        <taxon>ecological metagenomes</taxon>
    </lineage>
</organism>
<evidence type="ECO:0000256" key="7">
    <source>
        <dbReference type="SAM" id="Phobius"/>
    </source>
</evidence>
<dbReference type="GO" id="GO:0016020">
    <property type="term" value="C:membrane"/>
    <property type="evidence" value="ECO:0007669"/>
    <property type="project" value="UniProtKB-SubCell"/>
</dbReference>
<evidence type="ECO:0000256" key="1">
    <source>
        <dbReference type="ARBA" id="ARBA00004141"/>
    </source>
</evidence>
<dbReference type="AlphaFoldDB" id="A0A6J6J2N1"/>
<feature type="transmembrane region" description="Helical" evidence="7">
    <location>
        <begin position="327"/>
        <end position="352"/>
    </location>
</feature>
<gene>
    <name evidence="8" type="ORF">UFOPK2106_00240</name>
</gene>
<feature type="transmembrane region" description="Helical" evidence="7">
    <location>
        <begin position="364"/>
        <end position="384"/>
    </location>
</feature>
<reference evidence="8" key="1">
    <citation type="submission" date="2020-05" db="EMBL/GenBank/DDBJ databases">
        <authorList>
            <person name="Chiriac C."/>
            <person name="Salcher M."/>
            <person name="Ghai R."/>
            <person name="Kavagutti S V."/>
        </authorList>
    </citation>
    <scope>NUCLEOTIDE SEQUENCE</scope>
</reference>
<evidence type="ECO:0000256" key="5">
    <source>
        <dbReference type="ARBA" id="ARBA00023136"/>
    </source>
</evidence>
<evidence type="ECO:0000256" key="3">
    <source>
        <dbReference type="ARBA" id="ARBA00022692"/>
    </source>
</evidence>
<feature type="compositionally biased region" description="Acidic residues" evidence="6">
    <location>
        <begin position="186"/>
        <end position="203"/>
    </location>
</feature>
<name>A0A6J6J2N1_9ZZZZ</name>
<dbReference type="EMBL" id="CAEZVS010000018">
    <property type="protein sequence ID" value="CAB4631036.1"/>
    <property type="molecule type" value="Genomic_DNA"/>
</dbReference>
<sequence length="688" mass="72731">MFQPNPPAPKAMPDAELNAKIAELQLQPEGLVAAMALIEEQSRLRQEDALELSKWQLEAQMHAATAPAPVEPNIFQDPVASTPPVSSPVFTENTPAPATIPVEPQVDSVPSYANPSAAPERIEDIVAALNASYAEVATEPESLQASVAQTSSAPEQVFEQPIVDAPEQVIEPEPVASSVAVAANETEPERDWETEDTSSDEEVGPTQTGFALSWSWLAIAATPLALVAAAIIKDSGASLAQSVILLSTVLFATSLLASVGSMAAVRASSSLTIVSRAAFGVWGNSLPAILMLVAKLFWAAAFVYFASRVISPLIFNQPWFASVAERLVFPAEFTSSLFVLIPLVLAGSIIAAVGGQVVLRFQQVTAVATVIGLGTFIYFVASTYSLQDLAQGEAIAGPSLIDLGLFALALFGFAVLSFAGDFARKLPADTPGSKVFFLSFVSTLFLPLLTGVLGLLWLFMAGDTLGTSFTSEVLATVAASAPVWVFVIFVVAVGLSLLYLVIASLYSLSGNLFGIARMPGWLAALIGAVLVLAAVLVPSLLVAVSTLHESVLELVLLAAVVAAAWAGVFISDALIRTRGYHEVSLTREYGFYGRFNIANTFGFLLAVALGFGYLNGGPQLSSWSGYLGDFTPDIFEIAGSNIGIAMAFGLAALFPVIFGIPRIKKQERNLAELDQRRQELKEFLDAAQ</sequence>
<feature type="transmembrane region" description="Helical" evidence="7">
    <location>
        <begin position="520"/>
        <end position="542"/>
    </location>
</feature>
<keyword evidence="5 7" id="KW-0472">Membrane</keyword>
<keyword evidence="4 7" id="KW-1133">Transmembrane helix</keyword>
<feature type="transmembrane region" description="Helical" evidence="7">
    <location>
        <begin position="435"/>
        <end position="461"/>
    </location>
</feature>
<keyword evidence="3 7" id="KW-0812">Transmembrane</keyword>
<feature type="transmembrane region" description="Helical" evidence="7">
    <location>
        <begin position="554"/>
        <end position="575"/>
    </location>
</feature>
<comment type="subcellular location">
    <subcellularLocation>
        <location evidence="1">Membrane</location>
        <topology evidence="1">Multi-pass membrane protein</topology>
    </subcellularLocation>
</comment>
<feature type="transmembrane region" description="Helical" evidence="7">
    <location>
        <begin position="404"/>
        <end position="423"/>
    </location>
</feature>
<dbReference type="Pfam" id="PF02133">
    <property type="entry name" value="Transp_cyt_pur"/>
    <property type="match status" value="1"/>
</dbReference>
<dbReference type="Gene3D" id="1.10.4160.10">
    <property type="entry name" value="Hydantoin permease"/>
    <property type="match status" value="1"/>
</dbReference>
<evidence type="ECO:0000256" key="2">
    <source>
        <dbReference type="ARBA" id="ARBA00008974"/>
    </source>
</evidence>
<feature type="region of interest" description="Disordered" evidence="6">
    <location>
        <begin position="181"/>
        <end position="205"/>
    </location>
</feature>